<dbReference type="PANTHER" id="PTHR11993:SF10">
    <property type="entry name" value="NADH DEHYDROGENASE [UBIQUINONE] IRON-SULFUR PROTEIN 2, MITOCHONDRIAL"/>
    <property type="match status" value="1"/>
</dbReference>
<dbReference type="InterPro" id="IPR001268">
    <property type="entry name" value="NADH_UbQ_OxRdtase_30kDa_su"/>
</dbReference>
<dbReference type="GO" id="GO:0048038">
    <property type="term" value="F:quinone binding"/>
    <property type="evidence" value="ECO:0007669"/>
    <property type="project" value="InterPro"/>
</dbReference>
<dbReference type="Gene3D" id="1.10.645.10">
    <property type="entry name" value="Cytochrome-c3 Hydrogenase, chain B"/>
    <property type="match status" value="1"/>
</dbReference>
<keyword evidence="3" id="KW-1003">Cell membrane</keyword>
<feature type="domain" description="NADH-quinone oxidoreductase subunit D" evidence="11">
    <location>
        <begin position="312"/>
        <end position="480"/>
    </location>
</feature>
<dbReference type="SUPFAM" id="SSF143243">
    <property type="entry name" value="Nqo5-like"/>
    <property type="match status" value="1"/>
</dbReference>
<dbReference type="InterPro" id="IPR029014">
    <property type="entry name" value="NiFe-Hase_large"/>
</dbReference>
<dbReference type="Pfam" id="PF00346">
    <property type="entry name" value="Complex1_49kDa"/>
    <property type="match status" value="2"/>
</dbReference>
<sequence>MSELEEKKIQAQQSAPAATPAATCPAAAAVPAAPAENEIHPRMVTIDEFHTEMERLKNEEKMDMLELITGEDWQEEGLGCIYNLWSTDTGKREYIKLVTTDRENPFLPTVSDLWEIANIYEREVFDFYGIKFLGHPDMRRVFLREDWEGYPMRKDDETEQNNPLRMTNEVLADTTTQYDRMPDGSIKETTNVVFTPEDYMVNIGPQHPSTHGVLHFRVALEGERIKKIDPKLGYIHRGIEKLNEAYTYPQTLALTDRMDYLGATQSRHALCMTIEKAARIEVSDRVQVIRTIMDELQRIDSHILFFSCLCQDMGATSAFLYGFRDREMILDIFEETCGGRLIINYNMIGGVSHDLHPNFQKRVKEFIPKMRQGIKEYYDIFINNVIARNRLIGVGVLTNEQVRNMGVTGPSGRASGWHNDIRKRQSYAAYDKVEFNEVVRTEGDSYARLLNRIDEMEESLHIIEQLIDNIPEGTFQTKTKPIIKVPTGTYYSCVEGSRGEFGVFLESKGDKSPYRLHYRSTGLPLVNAMDVACRNELIADMMAINGTLDYVVPDIDR</sequence>
<dbReference type="Pfam" id="PF00329">
    <property type="entry name" value="Complex1_30kDa"/>
    <property type="match status" value="1"/>
</dbReference>
<evidence type="ECO:0000256" key="1">
    <source>
        <dbReference type="ARBA" id="ARBA00004417"/>
    </source>
</evidence>
<evidence type="ECO:0000313" key="13">
    <source>
        <dbReference type="Proteomes" id="UP000541425"/>
    </source>
</evidence>
<protein>
    <submittedName>
        <fullName evidence="12">NADH-quinone oxidoreductase subunit C/D</fullName>
    </submittedName>
</protein>
<evidence type="ECO:0000256" key="9">
    <source>
        <dbReference type="SAM" id="MobiDB-lite"/>
    </source>
</evidence>
<proteinExistence type="inferred from homology"/>
<dbReference type="Gene3D" id="3.30.460.80">
    <property type="entry name" value="NADH:ubiquinone oxidoreductase, 30kDa subunit"/>
    <property type="match status" value="1"/>
</dbReference>
<dbReference type="InterPro" id="IPR037232">
    <property type="entry name" value="NADH_quin_OxRdtase_su_C/D-like"/>
</dbReference>
<dbReference type="GO" id="GO:0051287">
    <property type="term" value="F:NAD binding"/>
    <property type="evidence" value="ECO:0007669"/>
    <property type="project" value="InterPro"/>
</dbReference>
<evidence type="ECO:0000256" key="4">
    <source>
        <dbReference type="ARBA" id="ARBA00023027"/>
    </source>
</evidence>
<evidence type="ECO:0000256" key="3">
    <source>
        <dbReference type="ARBA" id="ARBA00022475"/>
    </source>
</evidence>
<keyword evidence="5" id="KW-0472">Membrane</keyword>
<evidence type="ECO:0000256" key="2">
    <source>
        <dbReference type="ARBA" id="ARBA00010019"/>
    </source>
</evidence>
<dbReference type="Proteomes" id="UP000541425">
    <property type="component" value="Unassembled WGS sequence"/>
</dbReference>
<dbReference type="EMBL" id="JACICA010000001">
    <property type="protein sequence ID" value="MBB3701921.1"/>
    <property type="molecule type" value="Genomic_DNA"/>
</dbReference>
<comment type="subcellular location">
    <subcellularLocation>
        <location evidence="1">Cell inner membrane</location>
        <topology evidence="1">Peripheral membrane protein</topology>
    </subcellularLocation>
</comment>
<dbReference type="PANTHER" id="PTHR11993">
    <property type="entry name" value="NADH-UBIQUINONE OXIDOREDUCTASE 49 KDA SUBUNIT"/>
    <property type="match status" value="1"/>
</dbReference>
<evidence type="ECO:0000256" key="5">
    <source>
        <dbReference type="ARBA" id="ARBA00023136"/>
    </source>
</evidence>
<accession>A0A7W5YF80</accession>
<comment type="subunit">
    <text evidence="7">NDH-1 is composed of 13 different subunits. Subunits NuoB, CD, E, F, and G constitute the peripheral sector of the complex.</text>
</comment>
<comment type="similarity">
    <text evidence="2">In the C-terminal section; belongs to the complex I 49 kDa subunit family.</text>
</comment>
<evidence type="ECO:0000256" key="6">
    <source>
        <dbReference type="ARBA" id="ARBA00023268"/>
    </source>
</evidence>
<keyword evidence="4" id="KW-0520">NAD</keyword>
<evidence type="ECO:0000256" key="7">
    <source>
        <dbReference type="ARBA" id="ARBA00038617"/>
    </source>
</evidence>
<evidence type="ECO:0000313" key="12">
    <source>
        <dbReference type="EMBL" id="MBB3701921.1"/>
    </source>
</evidence>
<dbReference type="GO" id="GO:0016651">
    <property type="term" value="F:oxidoreductase activity, acting on NAD(P)H"/>
    <property type="evidence" value="ECO:0007669"/>
    <property type="project" value="InterPro"/>
</dbReference>
<name>A0A7W5YF80_9BACT</name>
<dbReference type="AlphaFoldDB" id="A0A7W5YF80"/>
<dbReference type="NCBIfam" id="NF004739">
    <property type="entry name" value="PRK06075.1"/>
    <property type="match status" value="1"/>
</dbReference>
<organism evidence="12 13">
    <name type="scientific">Alloprevotella rava</name>
    <dbReference type="NCBI Taxonomy" id="671218"/>
    <lineage>
        <taxon>Bacteria</taxon>
        <taxon>Pseudomonadati</taxon>
        <taxon>Bacteroidota</taxon>
        <taxon>Bacteroidia</taxon>
        <taxon>Bacteroidales</taxon>
        <taxon>Prevotellaceae</taxon>
        <taxon>Alloprevotella</taxon>
    </lineage>
</organism>
<comment type="caution">
    <text evidence="12">The sequence shown here is derived from an EMBL/GenBank/DDBJ whole genome shotgun (WGS) entry which is preliminary data.</text>
</comment>
<evidence type="ECO:0000259" key="11">
    <source>
        <dbReference type="Pfam" id="PF00346"/>
    </source>
</evidence>
<feature type="region of interest" description="Disordered" evidence="9">
    <location>
        <begin position="1"/>
        <end position="22"/>
    </location>
</feature>
<dbReference type="InterPro" id="IPR022885">
    <property type="entry name" value="NDH1_su_D/H"/>
</dbReference>
<dbReference type="SUPFAM" id="SSF56762">
    <property type="entry name" value="HydB/Nqo4-like"/>
    <property type="match status" value="1"/>
</dbReference>
<feature type="domain" description="NADH-quinone oxidoreductase subunit D" evidence="11">
    <location>
        <begin position="483"/>
        <end position="557"/>
    </location>
</feature>
<dbReference type="GO" id="GO:0008137">
    <property type="term" value="F:NADH dehydrogenase (ubiquinone) activity"/>
    <property type="evidence" value="ECO:0007669"/>
    <property type="project" value="InterPro"/>
</dbReference>
<reference evidence="12 13" key="1">
    <citation type="submission" date="2020-08" db="EMBL/GenBank/DDBJ databases">
        <title>Genomic Encyclopedia of Type Strains, Phase IV (KMG-IV): sequencing the most valuable type-strain genomes for metagenomic binning, comparative biology and taxonomic classification.</title>
        <authorList>
            <person name="Goeker M."/>
        </authorList>
    </citation>
    <scope>NUCLEOTIDE SEQUENCE [LARGE SCALE GENOMIC DNA]</scope>
    <source>
        <strain evidence="12 13">DSM 22548</strain>
    </source>
</reference>
<gene>
    <name evidence="12" type="ORF">FHS60_000363</name>
</gene>
<evidence type="ECO:0000256" key="8">
    <source>
        <dbReference type="ARBA" id="ARBA00047712"/>
    </source>
</evidence>
<feature type="domain" description="NADH:ubiquinone oxidoreductase 30kDa subunit" evidence="10">
    <location>
        <begin position="46"/>
        <end position="160"/>
    </location>
</feature>
<evidence type="ECO:0000259" key="10">
    <source>
        <dbReference type="Pfam" id="PF00329"/>
    </source>
</evidence>
<comment type="catalytic activity">
    <reaction evidence="8">
        <text>a quinone + NADH + 5 H(+)(in) = a quinol + NAD(+) + 4 H(+)(out)</text>
        <dbReference type="Rhea" id="RHEA:57888"/>
        <dbReference type="ChEBI" id="CHEBI:15378"/>
        <dbReference type="ChEBI" id="CHEBI:24646"/>
        <dbReference type="ChEBI" id="CHEBI:57540"/>
        <dbReference type="ChEBI" id="CHEBI:57945"/>
        <dbReference type="ChEBI" id="CHEBI:132124"/>
    </reaction>
</comment>
<keyword evidence="6" id="KW-0511">Multifunctional enzyme</keyword>
<dbReference type="GO" id="GO:0005886">
    <property type="term" value="C:plasma membrane"/>
    <property type="evidence" value="ECO:0007669"/>
    <property type="project" value="UniProtKB-SubCell"/>
</dbReference>
<dbReference type="InterPro" id="IPR001135">
    <property type="entry name" value="NADH_Q_OxRdtase_suD"/>
</dbReference>